<dbReference type="InterPro" id="IPR038729">
    <property type="entry name" value="Rad50/SbcC_AAA"/>
</dbReference>
<keyword evidence="4" id="KW-0175">Coiled coil</keyword>
<sequence>MRPLRIQIKNFGAIPYADIDLSNITCSAIAGPNGAGKSTAFTIAPMFSLYGTTKPGTSADDMVRIGTTEAEVIFDYEHQGEIYRTIRTRSTKGKGKTTLELQRKSGALWASESGASIAETQKKIIALLNLDAETFSSSSMILQGKANEFTSRPAGQRKAILAQVLQLDQYEVLQEKAKAKLQATNLELEKAKVRVSEIDGRLADKVTLETLKFTNEVQKVTIETQIKKAEADLQIAQVDHNVLVARIQQADEIDKQAKGLRVSIDAKTIERDRQQGRLDTANKLLLQEETILAKVVEYEQTQQQVTVLQTQKDQQATLQTEAMRLKEELAGVVVGLKNTNDEIVKLESILADRPRLEIAAADYKQAISDFAKIDTLRISHEDLSHQWVDLQKALELSVTRFDMKKANLSKEIK</sequence>
<comment type="similarity">
    <text evidence="1">Belongs to the SMC family. SbcC subfamily.</text>
</comment>
<evidence type="ECO:0000313" key="6">
    <source>
        <dbReference type="EMBL" id="MCC5468690.1"/>
    </source>
</evidence>
<dbReference type="EMBL" id="JAJHJB010000098">
    <property type="protein sequence ID" value="MCC5468690.1"/>
    <property type="molecule type" value="Genomic_DNA"/>
</dbReference>
<name>A0ABS8HZW5_9FIRM</name>
<feature type="coiled-coil region" evidence="4">
    <location>
        <begin position="167"/>
        <end position="194"/>
    </location>
</feature>
<gene>
    <name evidence="6" type="ORF">LMF89_25475</name>
</gene>
<dbReference type="InterPro" id="IPR027417">
    <property type="entry name" value="P-loop_NTPase"/>
</dbReference>
<evidence type="ECO:0000259" key="5">
    <source>
        <dbReference type="Pfam" id="PF13476"/>
    </source>
</evidence>
<comment type="subunit">
    <text evidence="2">Heterodimer of SbcC and SbcD.</text>
</comment>
<evidence type="ECO:0000256" key="2">
    <source>
        <dbReference type="ARBA" id="ARBA00011322"/>
    </source>
</evidence>
<evidence type="ECO:0000256" key="3">
    <source>
        <dbReference type="ARBA" id="ARBA00013368"/>
    </source>
</evidence>
<dbReference type="PANTHER" id="PTHR32114">
    <property type="entry name" value="ABC TRANSPORTER ABCH.3"/>
    <property type="match status" value="1"/>
</dbReference>
<evidence type="ECO:0000313" key="7">
    <source>
        <dbReference type="Proteomes" id="UP001165492"/>
    </source>
</evidence>
<feature type="domain" description="Rad50/SbcC-type AAA" evidence="5">
    <location>
        <begin position="5"/>
        <end position="233"/>
    </location>
</feature>
<dbReference type="Proteomes" id="UP001165492">
    <property type="component" value="Unassembled WGS sequence"/>
</dbReference>
<accession>A0ABS8HZW5</accession>
<comment type="caution">
    <text evidence="6">The sequence shown here is derived from an EMBL/GenBank/DDBJ whole genome shotgun (WGS) entry which is preliminary data.</text>
</comment>
<dbReference type="SUPFAM" id="SSF52540">
    <property type="entry name" value="P-loop containing nucleoside triphosphate hydrolases"/>
    <property type="match status" value="1"/>
</dbReference>
<organism evidence="6 7">
    <name type="scientific">Pelosinus baikalensis</name>
    <dbReference type="NCBI Taxonomy" id="2892015"/>
    <lineage>
        <taxon>Bacteria</taxon>
        <taxon>Bacillati</taxon>
        <taxon>Bacillota</taxon>
        <taxon>Negativicutes</taxon>
        <taxon>Selenomonadales</taxon>
        <taxon>Sporomusaceae</taxon>
        <taxon>Pelosinus</taxon>
    </lineage>
</organism>
<dbReference type="Pfam" id="PF13476">
    <property type="entry name" value="AAA_23"/>
    <property type="match status" value="1"/>
</dbReference>
<feature type="non-terminal residue" evidence="6">
    <location>
        <position position="413"/>
    </location>
</feature>
<evidence type="ECO:0000256" key="4">
    <source>
        <dbReference type="SAM" id="Coils"/>
    </source>
</evidence>
<reference evidence="6" key="1">
    <citation type="submission" date="2021-11" db="EMBL/GenBank/DDBJ databases">
        <title>Description of a new species Pelosinus isolated from the bottom sediments of Lake Baikal.</title>
        <authorList>
            <person name="Zakharyuk A."/>
        </authorList>
    </citation>
    <scope>NUCLEOTIDE SEQUENCE</scope>
    <source>
        <strain evidence="6">Bkl1</strain>
    </source>
</reference>
<keyword evidence="7" id="KW-1185">Reference proteome</keyword>
<proteinExistence type="inferred from homology"/>
<evidence type="ECO:0000256" key="1">
    <source>
        <dbReference type="ARBA" id="ARBA00006930"/>
    </source>
</evidence>
<dbReference type="RefSeq" id="WP_229537549.1">
    <property type="nucleotide sequence ID" value="NZ_JAJHJB010000098.1"/>
</dbReference>
<protein>
    <recommendedName>
        <fullName evidence="3">Nuclease SbcCD subunit C</fullName>
    </recommendedName>
</protein>
<dbReference type="PANTHER" id="PTHR32114:SF2">
    <property type="entry name" value="ABC TRANSPORTER ABCH.3"/>
    <property type="match status" value="1"/>
</dbReference>
<dbReference type="Gene3D" id="3.40.50.300">
    <property type="entry name" value="P-loop containing nucleotide triphosphate hydrolases"/>
    <property type="match status" value="1"/>
</dbReference>